<name>A0A511NBZ0_9FLAO</name>
<dbReference type="Proteomes" id="UP000321245">
    <property type="component" value="Unassembled WGS sequence"/>
</dbReference>
<dbReference type="STRING" id="1218108.GCA_000382425_00127"/>
<dbReference type="InterPro" id="IPR012338">
    <property type="entry name" value="Beta-lactam/transpept-like"/>
</dbReference>
<proteinExistence type="predicted"/>
<accession>A0A511NBZ0</accession>
<dbReference type="GO" id="GO:0004180">
    <property type="term" value="F:carboxypeptidase activity"/>
    <property type="evidence" value="ECO:0007669"/>
    <property type="project" value="UniProtKB-KW"/>
</dbReference>
<dbReference type="Pfam" id="PF00144">
    <property type="entry name" value="Beta-lactamase"/>
    <property type="match status" value="1"/>
</dbReference>
<dbReference type="PANTHER" id="PTHR46825:SF9">
    <property type="entry name" value="BETA-LACTAMASE-RELATED DOMAIN-CONTAINING PROTEIN"/>
    <property type="match status" value="1"/>
</dbReference>
<dbReference type="Gene3D" id="3.40.710.10">
    <property type="entry name" value="DD-peptidase/beta-lactamase superfamily"/>
    <property type="match status" value="1"/>
</dbReference>
<keyword evidence="3" id="KW-0378">Hydrolase</keyword>
<dbReference type="InterPro" id="IPR050491">
    <property type="entry name" value="AmpC-like"/>
</dbReference>
<feature type="domain" description="Beta-lactamase-related" evidence="2">
    <location>
        <begin position="35"/>
        <end position="334"/>
    </location>
</feature>
<dbReference type="EMBL" id="BJXC01000001">
    <property type="protein sequence ID" value="GEM50339.1"/>
    <property type="molecule type" value="Genomic_DNA"/>
</dbReference>
<dbReference type="RefSeq" id="WP_019973627.1">
    <property type="nucleotide sequence ID" value="NZ_BJXC01000001.1"/>
</dbReference>
<dbReference type="AlphaFoldDB" id="A0A511NBZ0"/>
<feature type="chain" id="PRO_5022067067" evidence="1">
    <location>
        <begin position="19"/>
        <end position="439"/>
    </location>
</feature>
<keyword evidence="3" id="KW-0645">Protease</keyword>
<dbReference type="SUPFAM" id="SSF56601">
    <property type="entry name" value="beta-lactamase/transpeptidase-like"/>
    <property type="match status" value="1"/>
</dbReference>
<dbReference type="GeneID" id="84648430"/>
<comment type="caution">
    <text evidence="3">The sequence shown here is derived from an EMBL/GenBank/DDBJ whole genome shotgun (WGS) entry which is preliminary data.</text>
</comment>
<reference evidence="3 4" key="1">
    <citation type="submission" date="2019-07" db="EMBL/GenBank/DDBJ databases">
        <title>Whole genome shotgun sequence of Empedobacter brevis NBRC 14943.</title>
        <authorList>
            <person name="Hosoyama A."/>
            <person name="Uohara A."/>
            <person name="Ohji S."/>
            <person name="Ichikawa N."/>
        </authorList>
    </citation>
    <scope>NUCLEOTIDE SEQUENCE [LARGE SCALE GENOMIC DNA]</scope>
    <source>
        <strain evidence="3 4">NBRC 14943</strain>
    </source>
</reference>
<evidence type="ECO:0000313" key="3">
    <source>
        <dbReference type="EMBL" id="GEM50339.1"/>
    </source>
</evidence>
<keyword evidence="1" id="KW-0732">Signal</keyword>
<keyword evidence="3" id="KW-0121">Carboxypeptidase</keyword>
<sequence>MKKILFTFGCLISINASAQNLNKSGLDSLFTFINEQKIGAGSISIFENGKEIYSNSFGNRDNENNLVNNKDTKYRIGSISKTFTATLVMKMIENGQLSLDTKLAQFYPKVKNADQITIRQLLQHKSGINNITNHETFLKWYLQDQTNEELLERIYALKTDFDPGTKEEYSNTNYILLSLILENVSKKSYKNLVESIIIQPFNLKNTKVGGKILTNENEAKSYNYFNNTYHLQPESSMTIPLGAGFMVSNPSDLNTFFYSLLNGKIITPASVKLMTEITEKFGFGLFYDELNNEKGIGHNGIIDGFSSYAFCFDNTTFCYAFVQNANEISQEMLKNNLYNATHQKKIDYPKKVVSVKISDEILKKYTNEYSSTELPISIKFFLENDAFMAQGSGQPAFPLTTVSATTFEFEPAKIKIEFIEDGATMKLIQNERIFHFTKK</sequence>
<evidence type="ECO:0000256" key="1">
    <source>
        <dbReference type="SAM" id="SignalP"/>
    </source>
</evidence>
<dbReference type="OrthoDB" id="9793489at2"/>
<dbReference type="PANTHER" id="PTHR46825">
    <property type="entry name" value="D-ALANYL-D-ALANINE-CARBOXYPEPTIDASE/ENDOPEPTIDASE AMPH"/>
    <property type="match status" value="1"/>
</dbReference>
<evidence type="ECO:0000259" key="2">
    <source>
        <dbReference type="Pfam" id="PF00144"/>
    </source>
</evidence>
<feature type="signal peptide" evidence="1">
    <location>
        <begin position="1"/>
        <end position="18"/>
    </location>
</feature>
<evidence type="ECO:0000313" key="4">
    <source>
        <dbReference type="Proteomes" id="UP000321245"/>
    </source>
</evidence>
<organism evidence="3 4">
    <name type="scientific">Empedobacter brevis NBRC 14943 = ATCC 43319</name>
    <dbReference type="NCBI Taxonomy" id="1218108"/>
    <lineage>
        <taxon>Bacteria</taxon>
        <taxon>Pseudomonadati</taxon>
        <taxon>Bacteroidota</taxon>
        <taxon>Flavobacteriia</taxon>
        <taxon>Flavobacteriales</taxon>
        <taxon>Weeksellaceae</taxon>
        <taxon>Empedobacter</taxon>
    </lineage>
</organism>
<protein>
    <submittedName>
        <fullName evidence="3">D-Ala-D-Ala carboxypeptidase</fullName>
    </submittedName>
</protein>
<dbReference type="InterPro" id="IPR001466">
    <property type="entry name" value="Beta-lactam-related"/>
</dbReference>
<keyword evidence="4" id="KW-1185">Reference proteome</keyword>
<gene>
    <name evidence="3" type="ORF">EB1_01290</name>
</gene>